<dbReference type="InterPro" id="IPR050229">
    <property type="entry name" value="GlpE_sulfurtransferase"/>
</dbReference>
<sequence length="146" mass="16155">MQEFFTFLLAEWMLSATFLVLLLMLLWGVAAPSVRGFAELKPAEIVKLINNDDTLVLDVRSENEFIDGHIVNAINIPLTYLVKRIDELGDDKERQIVVTCKSGARAKGACSTLKKEGFTNVCALAGGLMAWQHDKYPVAKGKSKRG</sequence>
<gene>
    <name evidence="3" type="ORF">MNBD_GAMMA18-2277</name>
</gene>
<dbReference type="InterPro" id="IPR001763">
    <property type="entry name" value="Rhodanese-like_dom"/>
</dbReference>
<dbReference type="CDD" id="cd00158">
    <property type="entry name" value="RHOD"/>
    <property type="match status" value="1"/>
</dbReference>
<feature type="domain" description="Rhodanese" evidence="2">
    <location>
        <begin position="50"/>
        <end position="140"/>
    </location>
</feature>
<keyword evidence="1" id="KW-1133">Transmembrane helix</keyword>
<reference evidence="3" key="1">
    <citation type="submission" date="2018-06" db="EMBL/GenBank/DDBJ databases">
        <authorList>
            <person name="Zhirakovskaya E."/>
        </authorList>
    </citation>
    <scope>NUCLEOTIDE SEQUENCE</scope>
</reference>
<evidence type="ECO:0000256" key="1">
    <source>
        <dbReference type="SAM" id="Phobius"/>
    </source>
</evidence>
<proteinExistence type="predicted"/>
<dbReference type="EMBL" id="UOFP01000300">
    <property type="protein sequence ID" value="VAW89954.1"/>
    <property type="molecule type" value="Genomic_DNA"/>
</dbReference>
<evidence type="ECO:0000313" key="3">
    <source>
        <dbReference type="EMBL" id="VAW89954.1"/>
    </source>
</evidence>
<dbReference type="PANTHER" id="PTHR43031">
    <property type="entry name" value="FAD-DEPENDENT OXIDOREDUCTASE"/>
    <property type="match status" value="1"/>
</dbReference>
<accession>A0A3B1A8A3</accession>
<dbReference type="Pfam" id="PF00581">
    <property type="entry name" value="Rhodanese"/>
    <property type="match status" value="1"/>
</dbReference>
<feature type="transmembrane region" description="Helical" evidence="1">
    <location>
        <begin position="12"/>
        <end position="31"/>
    </location>
</feature>
<dbReference type="PROSITE" id="PS50206">
    <property type="entry name" value="RHODANESE_3"/>
    <property type="match status" value="1"/>
</dbReference>
<keyword evidence="1" id="KW-0472">Membrane</keyword>
<dbReference type="PANTHER" id="PTHR43031:SF18">
    <property type="entry name" value="RHODANESE-RELATED SULFURTRANSFERASES"/>
    <property type="match status" value="1"/>
</dbReference>
<dbReference type="InterPro" id="IPR036873">
    <property type="entry name" value="Rhodanese-like_dom_sf"/>
</dbReference>
<dbReference type="SMART" id="SM00450">
    <property type="entry name" value="RHOD"/>
    <property type="match status" value="1"/>
</dbReference>
<protein>
    <recommendedName>
        <fullName evidence="2">Rhodanese domain-containing protein</fullName>
    </recommendedName>
</protein>
<keyword evidence="1" id="KW-0812">Transmembrane</keyword>
<dbReference type="Gene3D" id="3.40.250.10">
    <property type="entry name" value="Rhodanese-like domain"/>
    <property type="match status" value="1"/>
</dbReference>
<name>A0A3B1A8A3_9ZZZZ</name>
<dbReference type="SUPFAM" id="SSF52821">
    <property type="entry name" value="Rhodanese/Cell cycle control phosphatase"/>
    <property type="match status" value="1"/>
</dbReference>
<organism evidence="3">
    <name type="scientific">hydrothermal vent metagenome</name>
    <dbReference type="NCBI Taxonomy" id="652676"/>
    <lineage>
        <taxon>unclassified sequences</taxon>
        <taxon>metagenomes</taxon>
        <taxon>ecological metagenomes</taxon>
    </lineage>
</organism>
<dbReference type="AlphaFoldDB" id="A0A3B1A8A3"/>
<evidence type="ECO:0000259" key="2">
    <source>
        <dbReference type="PROSITE" id="PS50206"/>
    </source>
</evidence>